<dbReference type="GO" id="GO:0016616">
    <property type="term" value="F:oxidoreductase activity, acting on the CH-OH group of donors, NAD or NADP as acceptor"/>
    <property type="evidence" value="ECO:0007669"/>
    <property type="project" value="InterPro"/>
</dbReference>
<evidence type="ECO:0008006" key="5">
    <source>
        <dbReference type="Google" id="ProtNLM"/>
    </source>
</evidence>
<dbReference type="Gene3D" id="3.90.110.10">
    <property type="entry name" value="Lactate dehydrogenase/glycoside hydrolase, family 4, C-terminal"/>
    <property type="match status" value="1"/>
</dbReference>
<dbReference type="Proteomes" id="UP001153636">
    <property type="component" value="Chromosome 11"/>
</dbReference>
<accession>A0A9P0CHF6</accession>
<dbReference type="InterPro" id="IPR010945">
    <property type="entry name" value="Malate_DH_type2"/>
</dbReference>
<evidence type="ECO:0000256" key="1">
    <source>
        <dbReference type="ARBA" id="ARBA00023002"/>
    </source>
</evidence>
<keyword evidence="1" id="KW-0560">Oxidoreductase</keyword>
<dbReference type="GO" id="GO:0006108">
    <property type="term" value="P:malate metabolic process"/>
    <property type="evidence" value="ECO:0007669"/>
    <property type="project" value="InterPro"/>
</dbReference>
<dbReference type="PANTHER" id="PTHR23382">
    <property type="entry name" value="MALATE DEHYDROGENASE"/>
    <property type="match status" value="1"/>
</dbReference>
<feature type="compositionally biased region" description="Acidic residues" evidence="2">
    <location>
        <begin position="499"/>
        <end position="510"/>
    </location>
</feature>
<gene>
    <name evidence="3" type="ORF">PSYICH_LOCUS2485</name>
</gene>
<dbReference type="SUPFAM" id="SSF56327">
    <property type="entry name" value="LDH C-terminal domain-like"/>
    <property type="match status" value="1"/>
</dbReference>
<evidence type="ECO:0000256" key="2">
    <source>
        <dbReference type="SAM" id="MobiDB-lite"/>
    </source>
</evidence>
<evidence type="ECO:0000313" key="4">
    <source>
        <dbReference type="Proteomes" id="UP001153636"/>
    </source>
</evidence>
<dbReference type="InterPro" id="IPR015955">
    <property type="entry name" value="Lactate_DH/Glyco_Ohase_4_C"/>
</dbReference>
<dbReference type="GO" id="GO:0016615">
    <property type="term" value="F:malate dehydrogenase activity"/>
    <property type="evidence" value="ECO:0007669"/>
    <property type="project" value="InterPro"/>
</dbReference>
<reference evidence="3" key="1">
    <citation type="submission" date="2022-01" db="EMBL/GenBank/DDBJ databases">
        <authorList>
            <person name="King R."/>
        </authorList>
    </citation>
    <scope>NUCLEOTIDE SEQUENCE</scope>
</reference>
<dbReference type="EMBL" id="OV651823">
    <property type="protein sequence ID" value="CAH1101461.1"/>
    <property type="molecule type" value="Genomic_DNA"/>
</dbReference>
<feature type="region of interest" description="Disordered" evidence="2">
    <location>
        <begin position="484"/>
        <end position="519"/>
    </location>
</feature>
<sequence length="519" mass="59223">MPYFVINGKPDCPNFAHAAFVAQYLSEKLPNFAYKKIEMAPRDWALYLDELNRANKWHMCESPVIWKELYMWGGKKYLLGGLSEFWEHVYCYYGLESLIPKHSLQELAADNLKFFKGKRRCESRSFQFITILGAANAATALLIQELIKIKELKKCGGIIFKFYEHWQFIDNETYQQMIDLIMYFNELKIFGCHNLIELCESSDQAIGNSDIIICLEDFSQQKELDPIKKLDRCNYRMKIFADILMALGKRDAKIILANTGPVCYMATCLWTASFGQFPHIVAVTADQAFPYITAVSEATGVLVSSICAPAVWGNIGLNCFVDVKNMLYKADMYRPYRSSLTSPKGSTLPLGTVNSEIRLMSYKIKDVAAIKKKVEEGSKLMYETLGRHPIFSKVRAIVSLMKLWYAEEVGDEIISLGIPSNGSFKIPEGIVFSQPAKLDEQSRKWVPYAHYPLMDHASKKQIKKCITETRQILEDRAVSVYADDSFDDDSFDSEKFADEEMGEEEHEEDFVSVSNDSEA</sequence>
<dbReference type="AlphaFoldDB" id="A0A9P0CHF6"/>
<protein>
    <recommendedName>
        <fullName evidence="5">Malate dehydrogenase 1B</fullName>
    </recommendedName>
</protein>
<dbReference type="OrthoDB" id="1510206at2759"/>
<evidence type="ECO:0000313" key="3">
    <source>
        <dbReference type="EMBL" id="CAH1101461.1"/>
    </source>
</evidence>
<name>A0A9P0CHF6_9CUCU</name>
<keyword evidence="4" id="KW-1185">Reference proteome</keyword>
<organism evidence="3 4">
    <name type="scientific">Psylliodes chrysocephalus</name>
    <dbReference type="NCBI Taxonomy" id="3402493"/>
    <lineage>
        <taxon>Eukaryota</taxon>
        <taxon>Metazoa</taxon>
        <taxon>Ecdysozoa</taxon>
        <taxon>Arthropoda</taxon>
        <taxon>Hexapoda</taxon>
        <taxon>Insecta</taxon>
        <taxon>Pterygota</taxon>
        <taxon>Neoptera</taxon>
        <taxon>Endopterygota</taxon>
        <taxon>Coleoptera</taxon>
        <taxon>Polyphaga</taxon>
        <taxon>Cucujiformia</taxon>
        <taxon>Chrysomeloidea</taxon>
        <taxon>Chrysomelidae</taxon>
        <taxon>Galerucinae</taxon>
        <taxon>Alticini</taxon>
        <taxon>Psylliodes</taxon>
    </lineage>
</organism>
<proteinExistence type="predicted"/>